<dbReference type="InterPro" id="IPR010656">
    <property type="entry name" value="DctM"/>
</dbReference>
<dbReference type="Proteomes" id="UP001595377">
    <property type="component" value="Unassembled WGS sequence"/>
</dbReference>
<feature type="transmembrane region" description="Helical" evidence="7">
    <location>
        <begin position="212"/>
        <end position="234"/>
    </location>
</feature>
<accession>A0ABV7DLZ1</accession>
<dbReference type="NCBIfam" id="TIGR00786">
    <property type="entry name" value="dctM"/>
    <property type="match status" value="1"/>
</dbReference>
<evidence type="ECO:0000256" key="5">
    <source>
        <dbReference type="ARBA" id="ARBA00022989"/>
    </source>
</evidence>
<dbReference type="PANTHER" id="PTHR33362">
    <property type="entry name" value="SIALIC ACID TRAP TRANSPORTER PERMEASE PROTEIN SIAT-RELATED"/>
    <property type="match status" value="1"/>
</dbReference>
<name>A0ABV7DLZ1_9HYPH</name>
<feature type="transmembrane region" description="Helical" evidence="7">
    <location>
        <begin position="313"/>
        <end position="343"/>
    </location>
</feature>
<feature type="transmembrane region" description="Helical" evidence="7">
    <location>
        <begin position="240"/>
        <end position="259"/>
    </location>
</feature>
<sequence length="424" mass="44831">MSSLFIIFLVLLFIGTEIGFAMIIAAWLGIELKTDRFVDMVMLPNSMLGGIGLYALVQIPLFILAGEIMNRGGITRHLINFASVWVGRGRGSLGQVSVGANLMMGGISGSAVADAVAIGKAMIPEMEAKGYGKTYPSAIVAAGALVAPILPPSIPMVIYAQMANVSVAKMFMSGLLPGLILAVGFMTIAAVIGRRRNLPAGERVGWAEKVQVSLNAGWAILMPVIILVGIRLGYMTDTEIAAVAVVYALLVSFFVYRSIAIADLPALFASAGRSSAVILFLLAAAAPFSWLVAESQVADHVVDAIHSISTNPIVVLIIVNVFLLIVGLVLEPLPAMVIFLPALIPIGHELGIDPVHFGATVVINLMIGLITPPVGLLLFVVSSISRVPFVSIAREIMPFLLWALVLLVLTILFPPLTLLFTSGM</sequence>
<dbReference type="InterPro" id="IPR004681">
    <property type="entry name" value="TRAP_DctM"/>
</dbReference>
<feature type="transmembrane region" description="Helical" evidence="7">
    <location>
        <begin position="170"/>
        <end position="192"/>
    </location>
</feature>
<feature type="transmembrane region" description="Helical" evidence="7">
    <location>
        <begin position="271"/>
        <end position="293"/>
    </location>
</feature>
<feature type="transmembrane region" description="Helical" evidence="7">
    <location>
        <begin position="6"/>
        <end position="30"/>
    </location>
</feature>
<comment type="caution">
    <text evidence="9">The sequence shown here is derived from an EMBL/GenBank/DDBJ whole genome shotgun (WGS) entry which is preliminary data.</text>
</comment>
<feature type="transmembrane region" description="Helical" evidence="7">
    <location>
        <begin position="399"/>
        <end position="420"/>
    </location>
</feature>
<feature type="domain" description="TRAP C4-dicarboxylate transport system permease DctM subunit" evidence="8">
    <location>
        <begin position="5"/>
        <end position="415"/>
    </location>
</feature>
<keyword evidence="5 7" id="KW-1133">Transmembrane helix</keyword>
<evidence type="ECO:0000256" key="7">
    <source>
        <dbReference type="RuleBase" id="RU369079"/>
    </source>
</evidence>
<comment type="subcellular location">
    <subcellularLocation>
        <location evidence="1 7">Cell inner membrane</location>
        <topology evidence="1 7">Multi-pass membrane protein</topology>
    </subcellularLocation>
</comment>
<dbReference type="PANTHER" id="PTHR33362:SF2">
    <property type="entry name" value="TRAP TRANSPORTER LARGE PERMEASE PROTEIN"/>
    <property type="match status" value="1"/>
</dbReference>
<feature type="transmembrane region" description="Helical" evidence="7">
    <location>
        <begin position="42"/>
        <end position="63"/>
    </location>
</feature>
<gene>
    <name evidence="9" type="ORF">ACFOHH_20640</name>
</gene>
<organism evidence="9 10">
    <name type="scientific">Shinella pollutisoli</name>
    <dbReference type="NCBI Taxonomy" id="2250594"/>
    <lineage>
        <taxon>Bacteria</taxon>
        <taxon>Pseudomonadati</taxon>
        <taxon>Pseudomonadota</taxon>
        <taxon>Alphaproteobacteria</taxon>
        <taxon>Hyphomicrobiales</taxon>
        <taxon>Rhizobiaceae</taxon>
        <taxon>Shinella</taxon>
    </lineage>
</organism>
<reference evidence="10" key="1">
    <citation type="journal article" date="2019" name="Int. J. Syst. Evol. Microbiol.">
        <title>The Global Catalogue of Microorganisms (GCM) 10K type strain sequencing project: providing services to taxonomists for standard genome sequencing and annotation.</title>
        <authorList>
            <consortium name="The Broad Institute Genomics Platform"/>
            <consortium name="The Broad Institute Genome Sequencing Center for Infectious Disease"/>
            <person name="Wu L."/>
            <person name="Ma J."/>
        </authorList>
    </citation>
    <scope>NUCLEOTIDE SEQUENCE [LARGE SCALE GENOMIC DNA]</scope>
    <source>
        <strain evidence="10">KCTC 52677</strain>
    </source>
</reference>
<evidence type="ECO:0000256" key="4">
    <source>
        <dbReference type="ARBA" id="ARBA00022692"/>
    </source>
</evidence>
<proteinExistence type="inferred from homology"/>
<keyword evidence="6 7" id="KW-0472">Membrane</keyword>
<evidence type="ECO:0000256" key="3">
    <source>
        <dbReference type="ARBA" id="ARBA00022519"/>
    </source>
</evidence>
<keyword evidence="3 7" id="KW-0997">Cell inner membrane</keyword>
<keyword evidence="7" id="KW-0813">Transport</keyword>
<comment type="function">
    <text evidence="7">Part of the tripartite ATP-independent periplasmic (TRAP) transport system.</text>
</comment>
<comment type="similarity">
    <text evidence="7">Belongs to the TRAP transporter large permease family.</text>
</comment>
<evidence type="ECO:0000256" key="2">
    <source>
        <dbReference type="ARBA" id="ARBA00022475"/>
    </source>
</evidence>
<comment type="subunit">
    <text evidence="7">The complex comprises the extracytoplasmic solute receptor protein and the two transmembrane proteins.</text>
</comment>
<keyword evidence="2" id="KW-1003">Cell membrane</keyword>
<dbReference type="Pfam" id="PF06808">
    <property type="entry name" value="DctM"/>
    <property type="match status" value="1"/>
</dbReference>
<feature type="transmembrane region" description="Helical" evidence="7">
    <location>
        <begin position="355"/>
        <end position="379"/>
    </location>
</feature>
<evidence type="ECO:0000313" key="9">
    <source>
        <dbReference type="EMBL" id="MFC3075531.1"/>
    </source>
</evidence>
<feature type="transmembrane region" description="Helical" evidence="7">
    <location>
        <begin position="135"/>
        <end position="158"/>
    </location>
</feature>
<evidence type="ECO:0000256" key="1">
    <source>
        <dbReference type="ARBA" id="ARBA00004429"/>
    </source>
</evidence>
<keyword evidence="10" id="KW-1185">Reference proteome</keyword>
<dbReference type="EMBL" id="JBHRSP010000034">
    <property type="protein sequence ID" value="MFC3075531.1"/>
    <property type="molecule type" value="Genomic_DNA"/>
</dbReference>
<keyword evidence="4 7" id="KW-0812">Transmembrane</keyword>
<evidence type="ECO:0000256" key="6">
    <source>
        <dbReference type="ARBA" id="ARBA00023136"/>
    </source>
</evidence>
<dbReference type="PIRSF" id="PIRSF006066">
    <property type="entry name" value="HI0050"/>
    <property type="match status" value="1"/>
</dbReference>
<evidence type="ECO:0000259" key="8">
    <source>
        <dbReference type="Pfam" id="PF06808"/>
    </source>
</evidence>
<protein>
    <recommendedName>
        <fullName evidence="7">TRAP transporter large permease protein</fullName>
    </recommendedName>
</protein>
<evidence type="ECO:0000313" key="10">
    <source>
        <dbReference type="Proteomes" id="UP001595377"/>
    </source>
</evidence>
<dbReference type="RefSeq" id="WP_257314573.1">
    <property type="nucleotide sequence ID" value="NZ_JANFDG010000007.1"/>
</dbReference>
<comment type="caution">
    <text evidence="7">Lacks conserved residue(s) required for the propagation of feature annotation.</text>
</comment>